<dbReference type="InterPro" id="IPR001128">
    <property type="entry name" value="Cyt_P450"/>
</dbReference>
<keyword evidence="5 9" id="KW-0560">Oxidoreductase</keyword>
<keyword evidence="11" id="KW-1185">Reference proteome</keyword>
<dbReference type="KEGG" id="smo:SELMODRAFT_421437"/>
<reference evidence="10 11" key="1">
    <citation type="journal article" date="2011" name="Science">
        <title>The Selaginella genome identifies genetic changes associated with the evolution of vascular plants.</title>
        <authorList>
            <person name="Banks J.A."/>
            <person name="Nishiyama T."/>
            <person name="Hasebe M."/>
            <person name="Bowman J.L."/>
            <person name="Gribskov M."/>
            <person name="dePamphilis C."/>
            <person name="Albert V.A."/>
            <person name="Aono N."/>
            <person name="Aoyama T."/>
            <person name="Ambrose B.A."/>
            <person name="Ashton N.W."/>
            <person name="Axtell M.J."/>
            <person name="Barker E."/>
            <person name="Barker M.S."/>
            <person name="Bennetzen J.L."/>
            <person name="Bonawitz N.D."/>
            <person name="Chapple C."/>
            <person name="Cheng C."/>
            <person name="Correa L.G."/>
            <person name="Dacre M."/>
            <person name="DeBarry J."/>
            <person name="Dreyer I."/>
            <person name="Elias M."/>
            <person name="Engstrom E.M."/>
            <person name="Estelle M."/>
            <person name="Feng L."/>
            <person name="Finet C."/>
            <person name="Floyd S.K."/>
            <person name="Frommer W.B."/>
            <person name="Fujita T."/>
            <person name="Gramzow L."/>
            <person name="Gutensohn M."/>
            <person name="Harholt J."/>
            <person name="Hattori M."/>
            <person name="Heyl A."/>
            <person name="Hirai T."/>
            <person name="Hiwatashi Y."/>
            <person name="Ishikawa M."/>
            <person name="Iwata M."/>
            <person name="Karol K.G."/>
            <person name="Koehler B."/>
            <person name="Kolukisaoglu U."/>
            <person name="Kubo M."/>
            <person name="Kurata T."/>
            <person name="Lalonde S."/>
            <person name="Li K."/>
            <person name="Li Y."/>
            <person name="Litt A."/>
            <person name="Lyons E."/>
            <person name="Manning G."/>
            <person name="Maruyama T."/>
            <person name="Michael T.P."/>
            <person name="Mikami K."/>
            <person name="Miyazaki S."/>
            <person name="Morinaga S."/>
            <person name="Murata T."/>
            <person name="Mueller-Roeber B."/>
            <person name="Nelson D.R."/>
            <person name="Obara M."/>
            <person name="Oguri Y."/>
            <person name="Olmstead R.G."/>
            <person name="Onodera N."/>
            <person name="Petersen B.L."/>
            <person name="Pils B."/>
            <person name="Prigge M."/>
            <person name="Rensing S.A."/>
            <person name="Riano-Pachon D.M."/>
            <person name="Roberts A.W."/>
            <person name="Sato Y."/>
            <person name="Scheller H.V."/>
            <person name="Schulz B."/>
            <person name="Schulz C."/>
            <person name="Shakirov E.V."/>
            <person name="Shibagaki N."/>
            <person name="Shinohara N."/>
            <person name="Shippen D.E."/>
            <person name="Soerensen I."/>
            <person name="Sotooka R."/>
            <person name="Sugimoto N."/>
            <person name="Sugita M."/>
            <person name="Sumikawa N."/>
            <person name="Tanurdzic M."/>
            <person name="Theissen G."/>
            <person name="Ulvskov P."/>
            <person name="Wakazuki S."/>
            <person name="Weng J.K."/>
            <person name="Willats W.W."/>
            <person name="Wipf D."/>
            <person name="Wolf P.G."/>
            <person name="Yang L."/>
            <person name="Zimmer A.D."/>
            <person name="Zhu Q."/>
            <person name="Mitros T."/>
            <person name="Hellsten U."/>
            <person name="Loque D."/>
            <person name="Otillar R."/>
            <person name="Salamov A."/>
            <person name="Schmutz J."/>
            <person name="Shapiro H."/>
            <person name="Lindquist E."/>
            <person name="Lucas S."/>
            <person name="Rokhsar D."/>
            <person name="Grigoriev I.V."/>
        </authorList>
    </citation>
    <scope>NUCLEOTIDE SEQUENCE [LARGE SCALE GENOMIC DNA]</scope>
</reference>
<keyword evidence="6 8" id="KW-0408">Iron</keyword>
<sequence>MVAASRIVEHQIRWDCAGENIQELQEIFLPIPGRIRGKDIAVKDEFVFLVLDHPPRSVHGVLKRLHARIGGGHRRLNLPVSLSRSLPLIGHLHLFGRKPHLSLLTLSNKYGPIFSLRLGMVPSVVVASAHLAKELFKAQDVTFSSRPYFMPGEYSFYNFLDMGFAPYGDYWKNIRKLCATELFTIRRIDSFLWVRTEELHEMLSALLDSSLDCKPVNMRDMVTTCLFNVITRILMSKRFYTFVGDEATMDDDAREFKSLLLSITDQALDFHISEFVPPWLRGIDWKIPRLKKLQAKIDSFLQKIVDEHKLGVDSGKEDFMHIMLEYLKDEPYCEDSVKANSMELICGTDTSAAVIEWAILELLHHPEMLRKAQEEMDVVVGNSHLVGEADIAQLQYMQAVIKETFRFHPPIPLLPRMASHDCKLGGFDVPKGATTFVHVYAIGRDPAVWDEPLKFMPERFLGNSLDVKGQDYELLPFGSGRRGCPGMILGLRTVQLLVSNLIHSFDWSFAGERGGEAFPLEERDSAGTVIWTKTPLQVVATPRLRKEVLLG</sequence>
<evidence type="ECO:0000256" key="3">
    <source>
        <dbReference type="ARBA" id="ARBA00022617"/>
    </source>
</evidence>
<proteinExistence type="inferred from homology"/>
<feature type="binding site" description="axial binding residue" evidence="8">
    <location>
        <position position="484"/>
    </location>
    <ligand>
        <name>heme</name>
        <dbReference type="ChEBI" id="CHEBI:30413"/>
    </ligand>
    <ligandPart>
        <name>Fe</name>
        <dbReference type="ChEBI" id="CHEBI:18248"/>
    </ligandPart>
</feature>
<comment type="similarity">
    <text evidence="2 9">Belongs to the cytochrome P450 family.</text>
</comment>
<evidence type="ECO:0000313" key="10">
    <source>
        <dbReference type="EMBL" id="EFJ17009.1"/>
    </source>
</evidence>
<dbReference type="STRING" id="88036.D8SF99"/>
<dbReference type="Pfam" id="PF00067">
    <property type="entry name" value="p450"/>
    <property type="match status" value="1"/>
</dbReference>
<dbReference type="GO" id="GO:0020037">
    <property type="term" value="F:heme binding"/>
    <property type="evidence" value="ECO:0007669"/>
    <property type="project" value="InterPro"/>
</dbReference>
<comment type="cofactor">
    <cofactor evidence="1 8">
        <name>heme</name>
        <dbReference type="ChEBI" id="CHEBI:30413"/>
    </cofactor>
</comment>
<dbReference type="FunFam" id="1.10.630.10:FF:000126">
    <property type="entry name" value="Predicted protein"/>
    <property type="match status" value="1"/>
</dbReference>
<dbReference type="eggNOG" id="KOG0156">
    <property type="taxonomic scope" value="Eukaryota"/>
</dbReference>
<dbReference type="InParanoid" id="D8SF99"/>
<evidence type="ECO:0000256" key="7">
    <source>
        <dbReference type="ARBA" id="ARBA00023033"/>
    </source>
</evidence>
<dbReference type="GO" id="GO:0005506">
    <property type="term" value="F:iron ion binding"/>
    <property type="evidence" value="ECO:0007669"/>
    <property type="project" value="InterPro"/>
</dbReference>
<gene>
    <name evidence="10" type="primary">CYP797H6</name>
    <name evidence="10" type="ORF">SELMODRAFT_421437</name>
</gene>
<evidence type="ECO:0000256" key="6">
    <source>
        <dbReference type="ARBA" id="ARBA00023004"/>
    </source>
</evidence>
<dbReference type="SUPFAM" id="SSF48264">
    <property type="entry name" value="Cytochrome P450"/>
    <property type="match status" value="1"/>
</dbReference>
<dbReference type="Gramene" id="EFJ17009">
    <property type="protein sequence ID" value="EFJ17009"/>
    <property type="gene ID" value="SELMODRAFT_421437"/>
</dbReference>
<accession>D8SF99</accession>
<dbReference type="FunCoup" id="D8SF99">
    <property type="interactions" value="585"/>
</dbReference>
<dbReference type="InterPro" id="IPR002401">
    <property type="entry name" value="Cyt_P450_E_grp-I"/>
</dbReference>
<dbReference type="PRINTS" id="PR00385">
    <property type="entry name" value="P450"/>
</dbReference>
<dbReference type="Gene3D" id="1.10.630.10">
    <property type="entry name" value="Cytochrome P450"/>
    <property type="match status" value="1"/>
</dbReference>
<evidence type="ECO:0000256" key="4">
    <source>
        <dbReference type="ARBA" id="ARBA00022723"/>
    </source>
</evidence>
<dbReference type="Proteomes" id="UP000001514">
    <property type="component" value="Unassembled WGS sequence"/>
</dbReference>
<dbReference type="GO" id="GO:0004497">
    <property type="term" value="F:monooxygenase activity"/>
    <property type="evidence" value="ECO:0007669"/>
    <property type="project" value="UniProtKB-KW"/>
</dbReference>
<dbReference type="OMA" id="CAGENIQ"/>
<dbReference type="HOGENOM" id="CLU_001570_4_0_1"/>
<dbReference type="GO" id="GO:0016705">
    <property type="term" value="F:oxidoreductase activity, acting on paired donors, with incorporation or reduction of molecular oxygen"/>
    <property type="evidence" value="ECO:0007669"/>
    <property type="project" value="InterPro"/>
</dbReference>
<evidence type="ECO:0000256" key="2">
    <source>
        <dbReference type="ARBA" id="ARBA00010617"/>
    </source>
</evidence>
<organism evidence="11">
    <name type="scientific">Selaginella moellendorffii</name>
    <name type="common">Spikemoss</name>
    <dbReference type="NCBI Taxonomy" id="88036"/>
    <lineage>
        <taxon>Eukaryota</taxon>
        <taxon>Viridiplantae</taxon>
        <taxon>Streptophyta</taxon>
        <taxon>Embryophyta</taxon>
        <taxon>Tracheophyta</taxon>
        <taxon>Lycopodiopsida</taxon>
        <taxon>Selaginellales</taxon>
        <taxon>Selaginellaceae</taxon>
        <taxon>Selaginella</taxon>
    </lineage>
</organism>
<dbReference type="EMBL" id="GL377616">
    <property type="protein sequence ID" value="EFJ17009.1"/>
    <property type="molecule type" value="Genomic_DNA"/>
</dbReference>
<dbReference type="InterPro" id="IPR036396">
    <property type="entry name" value="Cyt_P450_sf"/>
</dbReference>
<evidence type="ECO:0000256" key="1">
    <source>
        <dbReference type="ARBA" id="ARBA00001971"/>
    </source>
</evidence>
<dbReference type="PANTHER" id="PTHR47944:SF4">
    <property type="entry name" value="OS09G0441700 PROTEIN"/>
    <property type="match status" value="1"/>
</dbReference>
<dbReference type="GO" id="GO:0044550">
    <property type="term" value="P:secondary metabolite biosynthetic process"/>
    <property type="evidence" value="ECO:0007669"/>
    <property type="project" value="UniProtKB-ARBA"/>
</dbReference>
<dbReference type="PANTHER" id="PTHR47944">
    <property type="entry name" value="CYTOCHROME P450 98A9"/>
    <property type="match status" value="1"/>
</dbReference>
<dbReference type="PRINTS" id="PR00463">
    <property type="entry name" value="EP450I"/>
</dbReference>
<name>D8SF99_SELML</name>
<evidence type="ECO:0000256" key="8">
    <source>
        <dbReference type="PIRSR" id="PIRSR602401-1"/>
    </source>
</evidence>
<evidence type="ECO:0000256" key="9">
    <source>
        <dbReference type="RuleBase" id="RU000461"/>
    </source>
</evidence>
<keyword evidence="3 8" id="KW-0349">Heme</keyword>
<dbReference type="CDD" id="cd20618">
    <property type="entry name" value="CYP71_clan"/>
    <property type="match status" value="1"/>
</dbReference>
<dbReference type="InterPro" id="IPR017972">
    <property type="entry name" value="Cyt_P450_CS"/>
</dbReference>
<evidence type="ECO:0000313" key="11">
    <source>
        <dbReference type="Proteomes" id="UP000001514"/>
    </source>
</evidence>
<dbReference type="PROSITE" id="PS00086">
    <property type="entry name" value="CYTOCHROME_P450"/>
    <property type="match status" value="1"/>
</dbReference>
<evidence type="ECO:0000256" key="5">
    <source>
        <dbReference type="ARBA" id="ARBA00023002"/>
    </source>
</evidence>
<keyword evidence="4 8" id="KW-0479">Metal-binding</keyword>
<protein>
    <submittedName>
        <fullName evidence="10">Uncharacterized protein CYP797H6</fullName>
    </submittedName>
</protein>
<dbReference type="AlphaFoldDB" id="D8SF99"/>
<keyword evidence="7 9" id="KW-0503">Monooxygenase</keyword>